<dbReference type="InterPro" id="IPR013087">
    <property type="entry name" value="Znf_C2H2_type"/>
</dbReference>
<keyword evidence="2 4" id="KW-0863">Zinc-finger</keyword>
<dbReference type="PANTHER" id="PTHR23235">
    <property type="entry name" value="KRUEPPEL-LIKE TRANSCRIPTION FACTOR"/>
    <property type="match status" value="1"/>
</dbReference>
<dbReference type="SUPFAM" id="SSF57667">
    <property type="entry name" value="beta-beta-alpha zinc fingers"/>
    <property type="match status" value="2"/>
</dbReference>
<evidence type="ECO:0000256" key="4">
    <source>
        <dbReference type="PROSITE-ProRule" id="PRU00042"/>
    </source>
</evidence>
<evidence type="ECO:0000313" key="7">
    <source>
        <dbReference type="Proteomes" id="UP000694920"/>
    </source>
</evidence>
<dbReference type="InterPro" id="IPR046341">
    <property type="entry name" value="SET_dom_sf"/>
</dbReference>
<feature type="region of interest" description="Disordered" evidence="5">
    <location>
        <begin position="285"/>
        <end position="380"/>
    </location>
</feature>
<keyword evidence="3" id="KW-0862">Zinc</keyword>
<keyword evidence="7" id="KW-1185">Reference proteome</keyword>
<dbReference type="Gene3D" id="3.30.160.60">
    <property type="entry name" value="Classic Zinc Finger"/>
    <property type="match status" value="2"/>
</dbReference>
<keyword evidence="1" id="KW-0479">Metal-binding</keyword>
<organism evidence="7 8">
    <name type="scientific">Cephus cinctus</name>
    <name type="common">Wheat stem sawfly</name>
    <dbReference type="NCBI Taxonomy" id="211228"/>
    <lineage>
        <taxon>Eukaryota</taxon>
        <taxon>Metazoa</taxon>
        <taxon>Ecdysozoa</taxon>
        <taxon>Arthropoda</taxon>
        <taxon>Hexapoda</taxon>
        <taxon>Insecta</taxon>
        <taxon>Pterygota</taxon>
        <taxon>Neoptera</taxon>
        <taxon>Endopterygota</taxon>
        <taxon>Hymenoptera</taxon>
        <taxon>Cephoidea</taxon>
        <taxon>Cephidae</taxon>
        <taxon>Cephus</taxon>
    </lineage>
</organism>
<accession>A0AAJ7BQG1</accession>
<feature type="domain" description="C2H2-type" evidence="6">
    <location>
        <begin position="456"/>
        <end position="483"/>
    </location>
</feature>
<dbReference type="Gene3D" id="2.170.270.10">
    <property type="entry name" value="SET domain"/>
    <property type="match status" value="1"/>
</dbReference>
<evidence type="ECO:0000313" key="8">
    <source>
        <dbReference type="RefSeq" id="XP_015591819.1"/>
    </source>
</evidence>
<evidence type="ECO:0000256" key="5">
    <source>
        <dbReference type="SAM" id="MobiDB-lite"/>
    </source>
</evidence>
<dbReference type="AlphaFoldDB" id="A0AAJ7BQG1"/>
<dbReference type="InterPro" id="IPR036236">
    <property type="entry name" value="Znf_C2H2_sf"/>
</dbReference>
<dbReference type="FunFam" id="3.30.160.60:FF:000616">
    <property type="entry name" value="PR domain zinc finger protein 13"/>
    <property type="match status" value="1"/>
</dbReference>
<protein>
    <submittedName>
        <fullName evidence="8">Early growth response protein 1-B isoform X1</fullName>
    </submittedName>
</protein>
<dbReference type="GO" id="GO:0008270">
    <property type="term" value="F:zinc ion binding"/>
    <property type="evidence" value="ECO:0007669"/>
    <property type="project" value="UniProtKB-KW"/>
</dbReference>
<evidence type="ECO:0000256" key="3">
    <source>
        <dbReference type="ARBA" id="ARBA00022833"/>
    </source>
</evidence>
<dbReference type="GO" id="GO:0000978">
    <property type="term" value="F:RNA polymerase II cis-regulatory region sequence-specific DNA binding"/>
    <property type="evidence" value="ECO:0007669"/>
    <property type="project" value="TreeGrafter"/>
</dbReference>
<gene>
    <name evidence="8" type="primary">LOC107266143</name>
</gene>
<dbReference type="GO" id="GO:0000981">
    <property type="term" value="F:DNA-binding transcription factor activity, RNA polymerase II-specific"/>
    <property type="evidence" value="ECO:0007669"/>
    <property type="project" value="TreeGrafter"/>
</dbReference>
<feature type="domain" description="C2H2-type" evidence="6">
    <location>
        <begin position="484"/>
        <end position="511"/>
    </location>
</feature>
<dbReference type="Proteomes" id="UP000694920">
    <property type="component" value="Unplaced"/>
</dbReference>
<dbReference type="PROSITE" id="PS50157">
    <property type="entry name" value="ZINC_FINGER_C2H2_2"/>
    <property type="match status" value="3"/>
</dbReference>
<feature type="compositionally biased region" description="Low complexity" evidence="5">
    <location>
        <begin position="355"/>
        <end position="370"/>
    </location>
</feature>
<proteinExistence type="predicted"/>
<sequence length="553" mass="61210">MEPSCRRIMYPIIPEAAIVRSIEALKRSTIADNDRPTVRAATLLRRDSSTQVIDVNRLPHRNTPIIQYIEVAETEGRLYCLDGLVNSTCWVKVVPLAEDCQSCNVILMSTDGGVILKAIRSITPGEPLLMWFTENILAMMNMPFLTPANIRSKRPGRVLGMIAPNGPTVSFKDAASFPWNTGHNRYICHMCHDQFEFPNPLKIHLALQCDRLDINHLWNVLTRELTAPPRTTLPLDIFPHNVQPFHFELTSSPHTSPTRISPIIVETRMESTATLTEISPGSLIQVSPSSSIHPSPSSSIQISPVSSAHPSPVSSTHPSPGPSTQTSPTTVIQSSPGLSAECSPVSATQSSPCLSKQPSPGPSTQSPPRSLVQLSPKSSNQVCRIRKNLGHRHSAFKPYMNQPHVYPVPVVAHEEPVVPHCTSYHVTPSHAQVRPELHAAQMETIVSNLGKSKRGHLCIYCGKVYSRKYGLKIHIRTHTGYKPLKCKYCLRPFGDPSNLNKHVRLHADGDTPYRCELCGKVLVRRRDLERHIKSRHQDNADLASDTSSDGTDV</sequence>
<dbReference type="GeneID" id="107266143"/>
<feature type="compositionally biased region" description="Polar residues" evidence="5">
    <location>
        <begin position="345"/>
        <end position="354"/>
    </location>
</feature>
<evidence type="ECO:0000259" key="6">
    <source>
        <dbReference type="PROSITE" id="PS50157"/>
    </source>
</evidence>
<dbReference type="RefSeq" id="XP_015591819.1">
    <property type="nucleotide sequence ID" value="XM_015736333.2"/>
</dbReference>
<evidence type="ECO:0000256" key="1">
    <source>
        <dbReference type="ARBA" id="ARBA00022723"/>
    </source>
</evidence>
<dbReference type="CTD" id="59336"/>
<evidence type="ECO:0000256" key="2">
    <source>
        <dbReference type="ARBA" id="ARBA00022771"/>
    </source>
</evidence>
<dbReference type="PROSITE" id="PS00028">
    <property type="entry name" value="ZINC_FINGER_C2H2_1"/>
    <property type="match status" value="3"/>
</dbReference>
<dbReference type="KEGG" id="ccin:107266143"/>
<feature type="compositionally biased region" description="Low complexity" evidence="5">
    <location>
        <begin position="285"/>
        <end position="331"/>
    </location>
</feature>
<feature type="domain" description="C2H2-type" evidence="6">
    <location>
        <begin position="513"/>
        <end position="541"/>
    </location>
</feature>
<dbReference type="Pfam" id="PF00096">
    <property type="entry name" value="zf-C2H2"/>
    <property type="match status" value="3"/>
</dbReference>
<dbReference type="SMART" id="SM00355">
    <property type="entry name" value="ZnF_C2H2"/>
    <property type="match status" value="4"/>
</dbReference>
<name>A0AAJ7BQG1_CEPCN</name>
<dbReference type="PANTHER" id="PTHR23235:SF120">
    <property type="entry name" value="KRUPPEL-LIKE FACTOR 15"/>
    <property type="match status" value="1"/>
</dbReference>
<reference evidence="8" key="1">
    <citation type="submission" date="2025-08" db="UniProtKB">
        <authorList>
            <consortium name="RefSeq"/>
        </authorList>
    </citation>
    <scope>IDENTIFICATION</scope>
</reference>